<evidence type="ECO:0000256" key="1">
    <source>
        <dbReference type="ARBA" id="ARBA00004814"/>
    </source>
</evidence>
<dbReference type="Proteomes" id="UP000441336">
    <property type="component" value="Unassembled WGS sequence"/>
</dbReference>
<evidence type="ECO:0000256" key="3">
    <source>
        <dbReference type="ARBA" id="ARBA00012535"/>
    </source>
</evidence>
<comment type="catalytic activity">
    <reaction evidence="6">
        <text>L-tryptophan + O2 = indole-3-acetamide + CO2 + H2O</text>
        <dbReference type="Rhea" id="RHEA:16165"/>
        <dbReference type="ChEBI" id="CHEBI:15377"/>
        <dbReference type="ChEBI" id="CHEBI:15379"/>
        <dbReference type="ChEBI" id="CHEBI:16031"/>
        <dbReference type="ChEBI" id="CHEBI:16526"/>
        <dbReference type="ChEBI" id="CHEBI:57912"/>
        <dbReference type="EC" id="1.13.12.3"/>
    </reaction>
</comment>
<dbReference type="InterPro" id="IPR002937">
    <property type="entry name" value="Amino_oxidase"/>
</dbReference>
<dbReference type="PANTHER" id="PTHR10742:SF410">
    <property type="entry name" value="LYSINE-SPECIFIC HISTONE DEMETHYLASE 2"/>
    <property type="match status" value="1"/>
</dbReference>
<protein>
    <recommendedName>
        <fullName evidence="4">Tryptophan 2-monooxygenase</fullName>
        <ecNumber evidence="3">1.13.12.3</ecNumber>
    </recommendedName>
</protein>
<keyword evidence="9" id="KW-1185">Reference proteome</keyword>
<dbReference type="InterPro" id="IPR036188">
    <property type="entry name" value="FAD/NAD-bd_sf"/>
</dbReference>
<evidence type="ECO:0000256" key="5">
    <source>
        <dbReference type="ARBA" id="ARBA00023070"/>
    </source>
</evidence>
<dbReference type="EC" id="1.13.12.3" evidence="3"/>
<dbReference type="GO" id="GO:0050361">
    <property type="term" value="F:tryptophan 2-monooxygenase activity"/>
    <property type="evidence" value="ECO:0007669"/>
    <property type="project" value="UniProtKB-EC"/>
</dbReference>
<dbReference type="Gene3D" id="3.50.50.60">
    <property type="entry name" value="FAD/NAD(P)-binding domain"/>
    <property type="match status" value="1"/>
</dbReference>
<feature type="domain" description="Amine oxidase" evidence="7">
    <location>
        <begin position="26"/>
        <end position="436"/>
    </location>
</feature>
<comment type="caution">
    <text evidence="8">The sequence shown here is derived from an EMBL/GenBank/DDBJ whole genome shotgun (WGS) entry which is preliminary data.</text>
</comment>
<dbReference type="SUPFAM" id="SSF54373">
    <property type="entry name" value="FAD-linked reductases, C-terminal domain"/>
    <property type="match status" value="1"/>
</dbReference>
<dbReference type="GO" id="GO:0009851">
    <property type="term" value="P:auxin biosynthetic process"/>
    <property type="evidence" value="ECO:0007669"/>
    <property type="project" value="UniProtKB-KW"/>
</dbReference>
<dbReference type="SUPFAM" id="SSF51905">
    <property type="entry name" value="FAD/NAD(P)-binding domain"/>
    <property type="match status" value="1"/>
</dbReference>
<dbReference type="RefSeq" id="WP_157568627.1">
    <property type="nucleotide sequence ID" value="NZ_WQKZ01000005.1"/>
</dbReference>
<dbReference type="PRINTS" id="PR00420">
    <property type="entry name" value="RNGMNOXGNASE"/>
</dbReference>
<gene>
    <name evidence="8" type="ORF">GO988_19250</name>
</gene>
<comment type="similarity">
    <text evidence="2">Belongs to the tryptophan 2-monooxygenase family.</text>
</comment>
<dbReference type="AlphaFoldDB" id="A0A7K1TJA5"/>
<sequence>MNKSPNTAPSRPEHQTEVLIIGAGAAGLLAARDLAAAGRQVLLLEARERVGGRVHTLTPPGFTQPIEAGAEFMHGAVPLTRALLAAAGIGWQDTAGRTYIVRDGQLQADADFFAQLPLLVEKLELLTEDLPLAEFLAREFPGAQHAQLRATATQFAEGYDAADTHRVSAWALRDEWAAGGADDSPRPVGGYGPLLHWLAAQAQAAGATLHLATVVQEIRWQPSSVEVLTETGAKYHAQQVLCTVPLGVWQLPADQPGYLRFMPDLPAHRAAAAQLGFGPVIKIVLEFREVFWHERLPELEFLLSEAPVPTWWSQLPNPCPQLTGWVAGPAAQRLQAASAETILQLALDSLAELLAVSPLVLQEQLCASHVRNWGAEPYAYGAYSYPTVGSRAARAALATPVAGTLFFAGEGLHEGPDAGTVEAALRSGQAAACTLLASRA</sequence>
<organism evidence="8 9">
    <name type="scientific">Hymenobacter ginkgonis</name>
    <dbReference type="NCBI Taxonomy" id="2682976"/>
    <lineage>
        <taxon>Bacteria</taxon>
        <taxon>Pseudomonadati</taxon>
        <taxon>Bacteroidota</taxon>
        <taxon>Cytophagia</taxon>
        <taxon>Cytophagales</taxon>
        <taxon>Hymenobacteraceae</taxon>
        <taxon>Hymenobacter</taxon>
    </lineage>
</organism>
<evidence type="ECO:0000256" key="6">
    <source>
        <dbReference type="ARBA" id="ARBA00047321"/>
    </source>
</evidence>
<comment type="pathway">
    <text evidence="1">Plant hormone metabolism; auxin biosynthesis.</text>
</comment>
<reference evidence="8 9" key="1">
    <citation type="submission" date="2019-12" db="EMBL/GenBank/DDBJ databases">
        <title>Hymenobacter sp. HMF4947 Genome sequencing and assembly.</title>
        <authorList>
            <person name="Kang H."/>
            <person name="Cha I."/>
            <person name="Kim H."/>
            <person name="Joh K."/>
        </authorList>
    </citation>
    <scope>NUCLEOTIDE SEQUENCE [LARGE SCALE GENOMIC DNA]</scope>
    <source>
        <strain evidence="8 9">HMF4947</strain>
    </source>
</reference>
<dbReference type="Pfam" id="PF01593">
    <property type="entry name" value="Amino_oxidase"/>
    <property type="match status" value="1"/>
</dbReference>
<name>A0A7K1TJA5_9BACT</name>
<evidence type="ECO:0000256" key="2">
    <source>
        <dbReference type="ARBA" id="ARBA00005833"/>
    </source>
</evidence>
<dbReference type="InterPro" id="IPR050281">
    <property type="entry name" value="Flavin_monoamine_oxidase"/>
</dbReference>
<accession>A0A7K1TJA5</accession>
<evidence type="ECO:0000259" key="7">
    <source>
        <dbReference type="Pfam" id="PF01593"/>
    </source>
</evidence>
<proteinExistence type="inferred from homology"/>
<keyword evidence="5" id="KW-0073">Auxin biosynthesis</keyword>
<evidence type="ECO:0000256" key="4">
    <source>
        <dbReference type="ARBA" id="ARBA00017871"/>
    </source>
</evidence>
<evidence type="ECO:0000313" key="8">
    <source>
        <dbReference type="EMBL" id="MVN78474.1"/>
    </source>
</evidence>
<dbReference type="EMBL" id="WQKZ01000005">
    <property type="protein sequence ID" value="MVN78474.1"/>
    <property type="molecule type" value="Genomic_DNA"/>
</dbReference>
<dbReference type="PANTHER" id="PTHR10742">
    <property type="entry name" value="FLAVIN MONOAMINE OXIDASE"/>
    <property type="match status" value="1"/>
</dbReference>
<evidence type="ECO:0000313" key="9">
    <source>
        <dbReference type="Proteomes" id="UP000441336"/>
    </source>
</evidence>